<keyword evidence="7 8" id="KW-0472">Membrane</keyword>
<feature type="transmembrane region" description="Helical" evidence="8">
    <location>
        <begin position="180"/>
        <end position="197"/>
    </location>
</feature>
<evidence type="ECO:0000256" key="1">
    <source>
        <dbReference type="ARBA" id="ARBA00004651"/>
    </source>
</evidence>
<evidence type="ECO:0000313" key="9">
    <source>
        <dbReference type="EMBL" id="XBH20768.1"/>
    </source>
</evidence>
<feature type="transmembrane region" description="Helical" evidence="8">
    <location>
        <begin position="128"/>
        <end position="144"/>
    </location>
</feature>
<feature type="transmembrane region" description="Helical" evidence="8">
    <location>
        <begin position="72"/>
        <end position="92"/>
    </location>
</feature>
<comment type="similarity">
    <text evidence="2 8">Belongs to the 4-toluene sulfonate uptake permease (TSUP) (TC 2.A.102) family.</text>
</comment>
<keyword evidence="5 8" id="KW-0812">Transmembrane</keyword>
<accession>A0AAU7DSK0</accession>
<dbReference type="InterPro" id="IPR002781">
    <property type="entry name" value="TM_pro_TauE-like"/>
</dbReference>
<protein>
    <recommendedName>
        <fullName evidence="8">Probable membrane transporter protein</fullName>
    </recommendedName>
</protein>
<sequence length="251" mass="26106">MEWILASIASLGAGFIDAIVGGGGLILVPALFAVYPAAAAPTLLGTNKATAVWGTGIAAGQYAKRVSLRWRILLPAAAGGFAGAFGGAYLATIVSGEFLRQLLPIVLVAVFVYTLANKDLGALHGPRFAGRTELIIAVSIGVAIGFYDGFFGPGAGSFFIFLFVRLLGYDFLNASAHSKILNLGTNLAALILFALTGHVWWHLAVPLAIANIIGALLGARIALKHGSKFVRWVFILVVGALIAKTAADAYL</sequence>
<proteinExistence type="inferred from homology"/>
<dbReference type="PANTHER" id="PTHR30269">
    <property type="entry name" value="TRANSMEMBRANE PROTEIN YFCA"/>
    <property type="match status" value="1"/>
</dbReference>
<evidence type="ECO:0000256" key="4">
    <source>
        <dbReference type="ARBA" id="ARBA00022475"/>
    </source>
</evidence>
<organism evidence="9">
    <name type="scientific">Jonesiaceae bacterium BS-20</name>
    <dbReference type="NCBI Taxonomy" id="3120821"/>
    <lineage>
        <taxon>Bacteria</taxon>
        <taxon>Bacillati</taxon>
        <taxon>Actinomycetota</taxon>
        <taxon>Actinomycetes</taxon>
        <taxon>Micrococcales</taxon>
        <taxon>Jonesiaceae</taxon>
    </lineage>
</organism>
<feature type="transmembrane region" description="Helical" evidence="8">
    <location>
        <begin position="150"/>
        <end position="168"/>
    </location>
</feature>
<evidence type="ECO:0000256" key="7">
    <source>
        <dbReference type="ARBA" id="ARBA00023136"/>
    </source>
</evidence>
<name>A0AAU7DSK0_9MICO</name>
<dbReference type="EMBL" id="CP146203">
    <property type="protein sequence ID" value="XBH20768.1"/>
    <property type="molecule type" value="Genomic_DNA"/>
</dbReference>
<feature type="transmembrane region" description="Helical" evidence="8">
    <location>
        <begin position="98"/>
        <end position="116"/>
    </location>
</feature>
<dbReference type="PANTHER" id="PTHR30269:SF0">
    <property type="entry name" value="MEMBRANE TRANSPORTER PROTEIN YFCA-RELATED"/>
    <property type="match status" value="1"/>
</dbReference>
<keyword evidence="4 8" id="KW-1003">Cell membrane</keyword>
<evidence type="ECO:0000256" key="6">
    <source>
        <dbReference type="ARBA" id="ARBA00022989"/>
    </source>
</evidence>
<evidence type="ECO:0000256" key="8">
    <source>
        <dbReference type="RuleBase" id="RU363041"/>
    </source>
</evidence>
<dbReference type="GO" id="GO:0005886">
    <property type="term" value="C:plasma membrane"/>
    <property type="evidence" value="ECO:0007669"/>
    <property type="project" value="UniProtKB-SubCell"/>
</dbReference>
<dbReference type="Pfam" id="PF01925">
    <property type="entry name" value="TauE"/>
    <property type="match status" value="1"/>
</dbReference>
<keyword evidence="6 8" id="KW-1133">Transmembrane helix</keyword>
<evidence type="ECO:0000256" key="3">
    <source>
        <dbReference type="ARBA" id="ARBA00022448"/>
    </source>
</evidence>
<evidence type="ECO:0000256" key="5">
    <source>
        <dbReference type="ARBA" id="ARBA00022692"/>
    </source>
</evidence>
<feature type="transmembrane region" description="Helical" evidence="8">
    <location>
        <begin position="229"/>
        <end position="247"/>
    </location>
</feature>
<keyword evidence="3" id="KW-0813">Transport</keyword>
<dbReference type="AlphaFoldDB" id="A0AAU7DSK0"/>
<gene>
    <name evidence="9" type="ORF">V5R04_11090</name>
</gene>
<reference evidence="9" key="1">
    <citation type="submission" date="2024-02" db="EMBL/GenBank/DDBJ databases">
        <title>Tomenella chthoni gen. nov. sp. nov., a member of the family Jonesiaceae isolated from bat guano.</title>
        <authorList>
            <person name="Miller S.L."/>
            <person name="King J."/>
            <person name="Sankaranarayanan K."/>
            <person name="Lawson P.A."/>
        </authorList>
    </citation>
    <scope>NUCLEOTIDE SEQUENCE</scope>
    <source>
        <strain evidence="9">BS-20</strain>
    </source>
</reference>
<dbReference type="InterPro" id="IPR052017">
    <property type="entry name" value="TSUP"/>
</dbReference>
<comment type="subcellular location">
    <subcellularLocation>
        <location evidence="1 8">Cell membrane</location>
        <topology evidence="1 8">Multi-pass membrane protein</topology>
    </subcellularLocation>
</comment>
<evidence type="ECO:0000256" key="2">
    <source>
        <dbReference type="ARBA" id="ARBA00009142"/>
    </source>
</evidence>
<feature type="transmembrane region" description="Helical" evidence="8">
    <location>
        <begin position="12"/>
        <end position="35"/>
    </location>
</feature>
<feature type="transmembrane region" description="Helical" evidence="8">
    <location>
        <begin position="203"/>
        <end position="222"/>
    </location>
</feature>